<dbReference type="RefSeq" id="WP_133674916.1">
    <property type="nucleotide sequence ID" value="NZ_SNZF01000008.1"/>
</dbReference>
<comment type="caution">
    <text evidence="1">The sequence shown here is derived from an EMBL/GenBank/DDBJ whole genome shotgun (WGS) entry which is preliminary data.</text>
</comment>
<name>A0A4R6YGM8_9HYPH</name>
<gene>
    <name evidence="1" type="ORF">DES43_108118</name>
</gene>
<protein>
    <submittedName>
        <fullName evidence="1">Uncharacterized protein</fullName>
    </submittedName>
</protein>
<reference evidence="1 2" key="1">
    <citation type="submission" date="2019-03" db="EMBL/GenBank/DDBJ databases">
        <title>Genomic Encyclopedia of Type Strains, Phase IV (KMG-IV): sequencing the most valuable type-strain genomes for metagenomic binning, comparative biology and taxonomic classification.</title>
        <authorList>
            <person name="Goeker M."/>
        </authorList>
    </citation>
    <scope>NUCLEOTIDE SEQUENCE [LARGE SCALE GENOMIC DNA]</scope>
    <source>
        <strain evidence="1 2">DSM 11603</strain>
    </source>
</reference>
<evidence type="ECO:0000313" key="2">
    <source>
        <dbReference type="Proteomes" id="UP000294958"/>
    </source>
</evidence>
<dbReference type="EMBL" id="SNZF01000008">
    <property type="protein sequence ID" value="TDR35693.1"/>
    <property type="molecule type" value="Genomic_DNA"/>
</dbReference>
<keyword evidence="2" id="KW-1185">Reference proteome</keyword>
<dbReference type="OrthoDB" id="8410728at2"/>
<dbReference type="AlphaFoldDB" id="A0A4R6YGM8"/>
<organism evidence="1 2">
    <name type="scientific">Aquamicrobium defluvii</name>
    <dbReference type="NCBI Taxonomy" id="69279"/>
    <lineage>
        <taxon>Bacteria</taxon>
        <taxon>Pseudomonadati</taxon>
        <taxon>Pseudomonadota</taxon>
        <taxon>Alphaproteobacteria</taxon>
        <taxon>Hyphomicrobiales</taxon>
        <taxon>Phyllobacteriaceae</taxon>
        <taxon>Aquamicrobium</taxon>
    </lineage>
</organism>
<accession>A0A4R6YGM8</accession>
<dbReference type="Proteomes" id="UP000294958">
    <property type="component" value="Unassembled WGS sequence"/>
</dbReference>
<evidence type="ECO:0000313" key="1">
    <source>
        <dbReference type="EMBL" id="TDR35693.1"/>
    </source>
</evidence>
<sequence length="190" mass="19108">MELLLGGISSLFGGGGAAAGTTWAAANAGVAAAAPAAASGLSLSSILQGTASVLGVLSSVGAGQAEATQMELAAQDAESEQQLETLQGINRRQSIRRQMADAQGAQDVAYAASGADLSFGTAAAARKDAYREADLGLTMATGTEQTRVSRLAERAANYRAGAKQAKRAGWLNGLIGGINTLQSFSQRGGY</sequence>
<proteinExistence type="predicted"/>